<evidence type="ECO:0000259" key="5">
    <source>
        <dbReference type="PROSITE" id="PS51898"/>
    </source>
</evidence>
<dbReference type="InterPro" id="IPR028259">
    <property type="entry name" value="AP2-like_int_N"/>
</dbReference>
<reference evidence="6" key="1">
    <citation type="journal article" date="2017" name="Sci. Rep.">
        <title>Novel methicillin resistance gene mecD in clinical Macrococcus caseolyticus strains from bovine and canine sources.</title>
        <authorList>
            <person name="Schwendener S."/>
            <person name="Cotting K."/>
            <person name="Perreten V."/>
        </authorList>
    </citation>
    <scope>NUCLEOTIDE SEQUENCE</scope>
    <source>
        <strain evidence="6">IMD0473</strain>
    </source>
</reference>
<organism evidence="6">
    <name type="scientific">Macrococcoides caseolyticum</name>
    <dbReference type="NCBI Taxonomy" id="69966"/>
    <lineage>
        <taxon>Bacteria</taxon>
        <taxon>Bacillati</taxon>
        <taxon>Bacillota</taxon>
        <taxon>Bacilli</taxon>
        <taxon>Bacillales</taxon>
        <taxon>Staphylococcaceae</taxon>
        <taxon>Macrococcoides</taxon>
    </lineage>
</organism>
<dbReference type="EMBL" id="PIXC01000014">
    <property type="protein sequence ID" value="PKE25960.1"/>
    <property type="molecule type" value="Genomic_DNA"/>
</dbReference>
<comment type="similarity">
    <text evidence="1">Belongs to the 'phage' integrase family.</text>
</comment>
<dbReference type="InterPro" id="IPR002104">
    <property type="entry name" value="Integrase_catalytic"/>
</dbReference>
<evidence type="ECO:0000313" key="7">
    <source>
        <dbReference type="EMBL" id="PKE25960.1"/>
    </source>
</evidence>
<keyword evidence="3" id="KW-0238">DNA-binding</keyword>
<dbReference type="CDD" id="cd01189">
    <property type="entry name" value="INT_ICEBs1_C_like"/>
    <property type="match status" value="1"/>
</dbReference>
<evidence type="ECO:0000256" key="1">
    <source>
        <dbReference type="ARBA" id="ARBA00008857"/>
    </source>
</evidence>
<dbReference type="GO" id="GO:0003677">
    <property type="term" value="F:DNA binding"/>
    <property type="evidence" value="ECO:0007669"/>
    <property type="project" value="UniProtKB-KW"/>
</dbReference>
<gene>
    <name evidence="6" type="primary">int</name>
    <name evidence="7" type="ORF">CW686_07110</name>
</gene>
<dbReference type="InterPro" id="IPR050808">
    <property type="entry name" value="Phage_Integrase"/>
</dbReference>
<dbReference type="Pfam" id="PF14657">
    <property type="entry name" value="Arm-DNA-bind_4"/>
    <property type="match status" value="1"/>
</dbReference>
<reference evidence="7 8" key="2">
    <citation type="submission" date="2017-12" db="EMBL/GenBank/DDBJ databases">
        <title>Genomics of Macrococcus caseolyticus.</title>
        <authorList>
            <person name="MacFadyen A.C."/>
            <person name="Paterson G.K."/>
        </authorList>
    </citation>
    <scope>NUCLEOTIDE SEQUENCE [LARGE SCALE GENOMIC DNA]</scope>
    <source>
        <strain evidence="7 8">5788_EF188</strain>
    </source>
</reference>
<dbReference type="AlphaFoldDB" id="A0A1S7BGL2"/>
<feature type="domain" description="Tyr recombinase" evidence="5">
    <location>
        <begin position="172"/>
        <end position="383"/>
    </location>
</feature>
<evidence type="ECO:0000313" key="6">
    <source>
        <dbReference type="EMBL" id="AQX82831.1"/>
    </source>
</evidence>
<name>A0A1S7BGL2_9STAP</name>
<dbReference type="Gene3D" id="1.10.443.10">
    <property type="entry name" value="Intergrase catalytic core"/>
    <property type="match status" value="1"/>
</dbReference>
<dbReference type="InterPro" id="IPR010998">
    <property type="entry name" value="Integrase_recombinase_N"/>
</dbReference>
<protein>
    <submittedName>
        <fullName evidence="6 7">Integrase</fullName>
    </submittedName>
</protein>
<dbReference type="SUPFAM" id="SSF56349">
    <property type="entry name" value="DNA breaking-rejoining enzymes"/>
    <property type="match status" value="1"/>
</dbReference>
<evidence type="ECO:0000256" key="3">
    <source>
        <dbReference type="ARBA" id="ARBA00023125"/>
    </source>
</evidence>
<dbReference type="PANTHER" id="PTHR30629">
    <property type="entry name" value="PROPHAGE INTEGRASE"/>
    <property type="match status" value="1"/>
</dbReference>
<keyword evidence="2" id="KW-0229">DNA integration</keyword>
<dbReference type="PROSITE" id="PS51898">
    <property type="entry name" value="TYR_RECOMBINASE"/>
    <property type="match status" value="1"/>
</dbReference>
<evidence type="ECO:0000256" key="2">
    <source>
        <dbReference type="ARBA" id="ARBA00022908"/>
    </source>
</evidence>
<dbReference type="GO" id="GO:0015074">
    <property type="term" value="P:DNA integration"/>
    <property type="evidence" value="ECO:0007669"/>
    <property type="project" value="UniProtKB-KW"/>
</dbReference>
<dbReference type="InterPro" id="IPR004107">
    <property type="entry name" value="Integrase_SAM-like_N"/>
</dbReference>
<keyword evidence="4" id="KW-0233">DNA recombination</keyword>
<dbReference type="Proteomes" id="UP000233482">
    <property type="component" value="Unassembled WGS sequence"/>
</dbReference>
<dbReference type="RefSeq" id="WP_101031008.1">
    <property type="nucleotide sequence ID" value="NZ_CP073801.1"/>
</dbReference>
<proteinExistence type="inferred from homology"/>
<dbReference type="Pfam" id="PF14659">
    <property type="entry name" value="Phage_int_SAM_3"/>
    <property type="match status" value="1"/>
</dbReference>
<dbReference type="Pfam" id="PF00589">
    <property type="entry name" value="Phage_integrase"/>
    <property type="match status" value="1"/>
</dbReference>
<dbReference type="InterPro" id="IPR013762">
    <property type="entry name" value="Integrase-like_cat_sf"/>
</dbReference>
<dbReference type="Gene3D" id="1.10.150.130">
    <property type="match status" value="1"/>
</dbReference>
<evidence type="ECO:0000313" key="8">
    <source>
        <dbReference type="Proteomes" id="UP000233482"/>
    </source>
</evidence>
<dbReference type="GO" id="GO:0006310">
    <property type="term" value="P:DNA recombination"/>
    <property type="evidence" value="ECO:0007669"/>
    <property type="project" value="UniProtKB-KW"/>
</dbReference>
<dbReference type="EMBL" id="KY013610">
    <property type="protein sequence ID" value="AQX82831.1"/>
    <property type="molecule type" value="Genomic_DNA"/>
</dbReference>
<dbReference type="InterPro" id="IPR011010">
    <property type="entry name" value="DNA_brk_join_enz"/>
</dbReference>
<evidence type="ECO:0000256" key="4">
    <source>
        <dbReference type="ARBA" id="ARBA00023172"/>
    </source>
</evidence>
<sequence length="388" mass="46250">MTKIKEIVLKNGEKRYQFNVYLGIDKVTGKKKRTTRRFSKKRDAEIELRKLQLQGLENNTQSIHKYTYEDVYLMWIENHRTEIRGTTLASKESKFKSRILPKFGRIPIKEISRVYCQTVVNEWSKEMKAFNDYVIQARLVFNYAMKLELIDKNPMEYITLPSRLEDKVFVEQSRKFLTKEELKQFMIYLEEENKTQNTCLFRLLAFTGMRKGEVLALHWSDINFVNKDLYVKKTLAKVNNKHVLQPPKTRESQRWIDIDNQTISKLLQWKEEQKLQYEEYGFSVASDKAQPIFSTYHTRLNEMKYMRVSTPNDKLEAFFKRHSDLHKIHVHGFRHTHASLLFESGATLKEVQTRLGHSDIKTTMDIYTHITQSSREKLAEKFQNHINF</sequence>
<dbReference type="PANTHER" id="PTHR30629:SF2">
    <property type="entry name" value="PROPHAGE INTEGRASE INTS-RELATED"/>
    <property type="match status" value="1"/>
</dbReference>
<accession>A0A1S7BGL2</accession>